<dbReference type="GO" id="GO:0005524">
    <property type="term" value="F:ATP binding"/>
    <property type="evidence" value="ECO:0007669"/>
    <property type="project" value="InterPro"/>
</dbReference>
<dbReference type="InterPro" id="IPR027417">
    <property type="entry name" value="P-loop_NTPase"/>
</dbReference>
<feature type="compositionally biased region" description="Basic and acidic residues" evidence="2">
    <location>
        <begin position="676"/>
        <end position="697"/>
    </location>
</feature>
<evidence type="ECO:0000256" key="1">
    <source>
        <dbReference type="ARBA" id="ARBA00007448"/>
    </source>
</evidence>
<organism evidence="4 5">
    <name type="scientific">Didymella heteroderae</name>
    <dbReference type="NCBI Taxonomy" id="1769908"/>
    <lineage>
        <taxon>Eukaryota</taxon>
        <taxon>Fungi</taxon>
        <taxon>Dikarya</taxon>
        <taxon>Ascomycota</taxon>
        <taxon>Pezizomycotina</taxon>
        <taxon>Dothideomycetes</taxon>
        <taxon>Pleosporomycetidae</taxon>
        <taxon>Pleosporales</taxon>
        <taxon>Pleosporineae</taxon>
        <taxon>Didymellaceae</taxon>
        <taxon>Didymella</taxon>
    </lineage>
</organism>
<gene>
    <name evidence="4" type="ORF">E8E12_001596</name>
</gene>
<dbReference type="GO" id="GO:0016887">
    <property type="term" value="F:ATP hydrolysis activity"/>
    <property type="evidence" value="ECO:0007669"/>
    <property type="project" value="InterPro"/>
</dbReference>
<reference evidence="4" key="1">
    <citation type="submission" date="2019-04" db="EMBL/GenBank/DDBJ databases">
        <title>Sequencing of skin fungus with MAO and IRED activity.</title>
        <authorList>
            <person name="Marsaioli A.J."/>
            <person name="Bonatto J.M.C."/>
            <person name="Reis Junior O."/>
        </authorList>
    </citation>
    <scope>NUCLEOTIDE SEQUENCE</scope>
    <source>
        <strain evidence="4">28M1</strain>
    </source>
</reference>
<evidence type="ECO:0000259" key="3">
    <source>
        <dbReference type="SMART" id="SM00382"/>
    </source>
</evidence>
<dbReference type="InterPro" id="IPR022085">
    <property type="entry name" value="OpdG"/>
</dbReference>
<dbReference type="Pfam" id="PF00004">
    <property type="entry name" value="AAA"/>
    <property type="match status" value="1"/>
</dbReference>
<evidence type="ECO:0000313" key="4">
    <source>
        <dbReference type="EMBL" id="KAF3033613.1"/>
    </source>
</evidence>
<comment type="caution">
    <text evidence="4">The sequence shown here is derived from an EMBL/GenBank/DDBJ whole genome shotgun (WGS) entry which is preliminary data.</text>
</comment>
<protein>
    <recommendedName>
        <fullName evidence="3">AAA+ ATPase domain-containing protein</fullName>
    </recommendedName>
</protein>
<dbReference type="InterPro" id="IPR003959">
    <property type="entry name" value="ATPase_AAA_core"/>
</dbReference>
<feature type="domain" description="AAA+ ATPase" evidence="3">
    <location>
        <begin position="439"/>
        <end position="593"/>
    </location>
</feature>
<dbReference type="InterPro" id="IPR050747">
    <property type="entry name" value="Mitochondrial_chaperone_BCS1"/>
</dbReference>
<name>A0A9P4WIY6_9PLEO</name>
<dbReference type="EMBL" id="SWKV01000078">
    <property type="protein sequence ID" value="KAF3033613.1"/>
    <property type="molecule type" value="Genomic_DNA"/>
</dbReference>
<feature type="compositionally biased region" description="Low complexity" evidence="2">
    <location>
        <begin position="728"/>
        <end position="738"/>
    </location>
</feature>
<evidence type="ECO:0000313" key="5">
    <source>
        <dbReference type="Proteomes" id="UP000758155"/>
    </source>
</evidence>
<dbReference type="AlphaFoldDB" id="A0A9P4WIY6"/>
<evidence type="ECO:0000256" key="2">
    <source>
        <dbReference type="SAM" id="MobiDB-lite"/>
    </source>
</evidence>
<dbReference type="SMART" id="SM00382">
    <property type="entry name" value="AAA"/>
    <property type="match status" value="1"/>
</dbReference>
<dbReference type="InterPro" id="IPR003593">
    <property type="entry name" value="AAA+_ATPase"/>
</dbReference>
<dbReference type="PANTHER" id="PTHR23070">
    <property type="entry name" value="BCS1 AAA-TYPE ATPASE"/>
    <property type="match status" value="1"/>
</dbReference>
<dbReference type="SUPFAM" id="SSF52540">
    <property type="entry name" value="P-loop containing nucleoside triphosphate hydrolases"/>
    <property type="match status" value="1"/>
</dbReference>
<feature type="region of interest" description="Disordered" evidence="2">
    <location>
        <begin position="1"/>
        <end position="24"/>
    </location>
</feature>
<keyword evidence="5" id="KW-1185">Reference proteome</keyword>
<dbReference type="OrthoDB" id="5392447at2759"/>
<dbReference type="Pfam" id="PF12311">
    <property type="entry name" value="DUF3632"/>
    <property type="match status" value="1"/>
</dbReference>
<feature type="region of interest" description="Disordered" evidence="2">
    <location>
        <begin position="676"/>
        <end position="760"/>
    </location>
</feature>
<dbReference type="Proteomes" id="UP000758155">
    <property type="component" value="Unassembled WGS sequence"/>
</dbReference>
<sequence>MSNAWFASKIAPNGDTNDNEGGCDSQEAQALKAYLRHKTTPSEAAQAITRPVSNAPVPKDELHHLWGLIQDAFLELPHKNIAPLITLMRAIEDLPNPAAVPNDSGHPDDGFWRESPGFGNLWADMSPAYAWRGIVDGSVGDCRDELRLDNVRHAEVEARLVHAGLAGLTVHWGYEVVADALESSDAVYDFEVPAAVEWIVVCGKKFKQGAGKREQSWGLKAGSRKPLRDLWKADDDSVMTMERWEFWKERLSGFQVDPELVRDVRRAFESMEEVDPEMMETRKINIVLNLPIEDVDVGGDVQESDGQDLGGQAPNDQDYWKWLKISDPASYLGAHQILIPVGLYTKEKLVWLNDNLTNSIDIDSLALLDTVCQVEKLKEEPPLMISTVWYSNTERDETTKRSLRLIDMEPEQKKWLLNDLATFFDKNSLAYFRSNGNPYRRGYLLYGPPGTGKTSLAQAIASDYDLELFEIKLAKMTDARLQSTFKTLPSRCVVLIEDIDEKTEKKATQPEGWGESAEVTFDDDPEAYCRKHDIEIEPEHSFVTLSGLLNTLDEPGAKEGRFAILTTNSPKSLDKALTRKGRTDKIIYMGYSCPGSAACTFKRMFGTDLTFPVPEAELERLAERFAKKIPKDMFTPCDIVDYCRSYRGRPREVIKNFRKFVEDRIEGKGEYLYDIKDDDQEGKSQDDDTEDKAEKASRLIAALPPDEPYPDSDGEDNAYFSMDGARKSPSPDAESDSSSLRKVAGSPEQSRFPPENSFAMRPRLADKLRAHGEQDWMFEDGHYPPEWAYKDWIGL</sequence>
<proteinExistence type="inferred from homology"/>
<comment type="similarity">
    <text evidence="1">Belongs to the AAA ATPase family. BCS1 subfamily.</text>
</comment>
<accession>A0A9P4WIY6</accession>
<dbReference type="Gene3D" id="3.40.50.300">
    <property type="entry name" value="P-loop containing nucleotide triphosphate hydrolases"/>
    <property type="match status" value="1"/>
</dbReference>